<feature type="non-terminal residue" evidence="2">
    <location>
        <position position="231"/>
    </location>
</feature>
<reference evidence="2 3" key="1">
    <citation type="submission" date="2021-04" db="EMBL/GenBank/DDBJ databases">
        <title>Description of novel Flavobacterium sp. F-328.</title>
        <authorList>
            <person name="Saticioglu I.B."/>
        </authorList>
    </citation>
    <scope>NUCLEOTIDE SEQUENCE [LARGE SCALE GENOMIC DNA]</scope>
    <source>
        <strain evidence="2 3">F-328</strain>
    </source>
</reference>
<organism evidence="2 3">
    <name type="scientific">Flavobacterium erciyesense</name>
    <dbReference type="NCBI Taxonomy" id="2825842"/>
    <lineage>
        <taxon>Bacteria</taxon>
        <taxon>Pseudomonadati</taxon>
        <taxon>Bacteroidota</taxon>
        <taxon>Flavobacteriia</taxon>
        <taxon>Flavobacteriales</taxon>
        <taxon>Flavobacteriaceae</taxon>
        <taxon>Flavobacterium</taxon>
    </lineage>
</organism>
<protein>
    <submittedName>
        <fullName evidence="2">Hemagglutination protein</fullName>
    </submittedName>
</protein>
<dbReference type="RefSeq" id="WP_225899152.1">
    <property type="nucleotide sequence ID" value="NZ_JAGPXB010000039.1"/>
</dbReference>
<dbReference type="Gene3D" id="3.30.160.710">
    <property type="match status" value="3"/>
</dbReference>
<keyword evidence="3" id="KW-1185">Reference proteome</keyword>
<feature type="domain" description="MBG" evidence="1">
    <location>
        <begin position="84"/>
        <end position="153"/>
    </location>
</feature>
<accession>A0ABS5D7N2</accession>
<evidence type="ECO:0000313" key="3">
    <source>
        <dbReference type="Proteomes" id="UP000679008"/>
    </source>
</evidence>
<feature type="domain" description="MBG" evidence="1">
    <location>
        <begin position="162"/>
        <end position="231"/>
    </location>
</feature>
<dbReference type="EMBL" id="JAGPXB010000039">
    <property type="protein sequence ID" value="MBQ0910056.1"/>
    <property type="molecule type" value="Genomic_DNA"/>
</dbReference>
<dbReference type="InterPro" id="IPR041286">
    <property type="entry name" value="MBG_2"/>
</dbReference>
<dbReference type="Pfam" id="PF18676">
    <property type="entry name" value="MBG_2"/>
    <property type="match status" value="3"/>
</dbReference>
<name>A0ABS5D7N2_9FLAO</name>
<comment type="caution">
    <text evidence="2">The sequence shown here is derived from an EMBL/GenBank/DDBJ whole genome shotgun (WGS) entry which is preliminary data.</text>
</comment>
<proteinExistence type="predicted"/>
<sequence>KAIDVVVTADDKTKVYGDLNPALTAVVTGAVNGDVIDYSLATSATQFSNVGSYPIVVTLGTNPNYNITAVNGTLTVTPKAIDVVVTADDKTKVYGDLNPALTAVVSGAVNGDVIDYSLATTATQFSNVGSYPIVVTLGTNPNYNITAVNGTLTVTPKAIDVVVTADNKTKVYGEANPALTAVVTGAVNGDTINYTLATSATQFSNVGAYPIEVTLGTNPNYNITAVNGTLT</sequence>
<feature type="domain" description="MBG" evidence="1">
    <location>
        <begin position="6"/>
        <end position="75"/>
    </location>
</feature>
<evidence type="ECO:0000259" key="1">
    <source>
        <dbReference type="Pfam" id="PF18676"/>
    </source>
</evidence>
<dbReference type="Proteomes" id="UP000679008">
    <property type="component" value="Unassembled WGS sequence"/>
</dbReference>
<feature type="non-terminal residue" evidence="2">
    <location>
        <position position="1"/>
    </location>
</feature>
<gene>
    <name evidence="2" type="ORF">KBJ98_15210</name>
</gene>
<evidence type="ECO:0000313" key="2">
    <source>
        <dbReference type="EMBL" id="MBQ0910056.1"/>
    </source>
</evidence>